<evidence type="ECO:0000256" key="1">
    <source>
        <dbReference type="SAM" id="MobiDB-lite"/>
    </source>
</evidence>
<name>A0A2Z3H468_9BACT</name>
<feature type="region of interest" description="Disordered" evidence="1">
    <location>
        <begin position="1"/>
        <end position="60"/>
    </location>
</feature>
<evidence type="ECO:0000313" key="3">
    <source>
        <dbReference type="Proteomes" id="UP000245802"/>
    </source>
</evidence>
<dbReference type="AlphaFoldDB" id="A0A2Z3H468"/>
<evidence type="ECO:0000313" key="2">
    <source>
        <dbReference type="EMBL" id="AWM39122.1"/>
    </source>
</evidence>
<protein>
    <submittedName>
        <fullName evidence="2">Uncharacterized protein</fullName>
    </submittedName>
</protein>
<dbReference type="EMBL" id="CP025958">
    <property type="protein sequence ID" value="AWM39122.1"/>
    <property type="molecule type" value="Genomic_DNA"/>
</dbReference>
<accession>A0A2Z3H468</accession>
<dbReference type="RefSeq" id="WP_010037008.1">
    <property type="nucleotide sequence ID" value="NZ_CP025958.1"/>
</dbReference>
<organism evidence="2 3">
    <name type="scientific">Gemmata obscuriglobus</name>
    <dbReference type="NCBI Taxonomy" id="114"/>
    <lineage>
        <taxon>Bacteria</taxon>
        <taxon>Pseudomonadati</taxon>
        <taxon>Planctomycetota</taxon>
        <taxon>Planctomycetia</taxon>
        <taxon>Gemmatales</taxon>
        <taxon>Gemmataceae</taxon>
        <taxon>Gemmata</taxon>
    </lineage>
</organism>
<gene>
    <name evidence="2" type="ORF">C1280_20460</name>
</gene>
<sequence length="286" mass="31432">MAEAEDTISDEILAPAPKAEAEIAKRGRGRPPGSKNKTKELPTEPPKSPAPQTIENTPEDAAVSRAMRDALEKLDFESMGSADRWLILLVRDTSPSEQPHEKEFHEGANAIGPVLAADRLAANLVDVALCYGAEDFKVIDCQHAKNFVMPQHVEYGRGTAGAPWFRGITRVCKDYREHLDDLGVAVGGTFVVVASDFLLGDDFVSALREFQELQHADPKLVVIPAGFGNWVPQVAEQVSVRIKPVDLNSFRIFDFLKIVATSMRELSCSRPEDRQSVIDKLNDLNG</sequence>
<keyword evidence="3" id="KW-1185">Reference proteome</keyword>
<reference evidence="2 3" key="1">
    <citation type="submission" date="2018-01" db="EMBL/GenBank/DDBJ databases">
        <title>G. obscuriglobus.</title>
        <authorList>
            <person name="Franke J."/>
            <person name="Blomberg W."/>
            <person name="Selmecki A."/>
        </authorList>
    </citation>
    <scope>NUCLEOTIDE SEQUENCE [LARGE SCALE GENOMIC DNA]</scope>
    <source>
        <strain evidence="2 3">DSM 5831</strain>
    </source>
</reference>
<proteinExistence type="predicted"/>
<dbReference type="KEGG" id="gog:C1280_20460"/>
<dbReference type="Proteomes" id="UP000245802">
    <property type="component" value="Chromosome"/>
</dbReference>